<evidence type="ECO:0000313" key="17">
    <source>
        <dbReference type="Proteomes" id="UP000085678"/>
    </source>
</evidence>
<dbReference type="PANTHER" id="PTHR46961:SF21">
    <property type="entry name" value="LOW QUALITY PROTEIN: DYNEIN BETA CHAIN, FLAGELLAR OUTER ARM-LIKE"/>
    <property type="match status" value="1"/>
</dbReference>
<evidence type="ECO:0000256" key="12">
    <source>
        <dbReference type="ARBA" id="ARBA00023273"/>
    </source>
</evidence>
<dbReference type="KEGG" id="lak:106177844"/>
<dbReference type="Pfam" id="PF08393">
    <property type="entry name" value="DHC_N2"/>
    <property type="match status" value="2"/>
</dbReference>
<evidence type="ECO:0000256" key="4">
    <source>
        <dbReference type="ARBA" id="ARBA00022701"/>
    </source>
</evidence>
<gene>
    <name evidence="18" type="primary">LOC106177844</name>
</gene>
<evidence type="ECO:0000256" key="7">
    <source>
        <dbReference type="ARBA" id="ARBA00023017"/>
    </source>
</evidence>
<reference evidence="18" key="1">
    <citation type="submission" date="2025-08" db="UniProtKB">
        <authorList>
            <consortium name="RefSeq"/>
        </authorList>
    </citation>
    <scope>IDENTIFICATION</scope>
    <source>
        <tissue evidence="18">Gonads</tissue>
    </source>
</reference>
<feature type="domain" description="Dynein heavy chain tail" evidence="14">
    <location>
        <begin position="185"/>
        <end position="394"/>
    </location>
</feature>
<feature type="region of interest" description="Disordered" evidence="13">
    <location>
        <begin position="1546"/>
        <end position="1604"/>
    </location>
</feature>
<dbReference type="GO" id="GO:0005524">
    <property type="term" value="F:ATP binding"/>
    <property type="evidence" value="ECO:0007669"/>
    <property type="project" value="UniProtKB-KW"/>
</dbReference>
<keyword evidence="9" id="KW-0969">Cilium</keyword>
<comment type="subcellular location">
    <subcellularLocation>
        <location evidence="1">Cytoplasm</location>
        <location evidence="1">Cytoskeleton</location>
        <location evidence="1">Cilium axoneme</location>
    </subcellularLocation>
</comment>
<dbReference type="FunFam" id="1.20.140.100:FF:000001">
    <property type="entry name" value="dynein heavy chain 17, axonemal"/>
    <property type="match status" value="1"/>
</dbReference>
<feature type="compositionally biased region" description="Basic and acidic residues" evidence="13">
    <location>
        <begin position="1907"/>
        <end position="1920"/>
    </location>
</feature>
<organism evidence="17 18">
    <name type="scientific">Lingula anatina</name>
    <name type="common">Brachiopod</name>
    <name type="synonym">Lingula unguis</name>
    <dbReference type="NCBI Taxonomy" id="7574"/>
    <lineage>
        <taxon>Eukaryota</taxon>
        <taxon>Metazoa</taxon>
        <taxon>Spiralia</taxon>
        <taxon>Lophotrochozoa</taxon>
        <taxon>Brachiopoda</taxon>
        <taxon>Linguliformea</taxon>
        <taxon>Lingulata</taxon>
        <taxon>Lingulida</taxon>
        <taxon>Linguloidea</taxon>
        <taxon>Lingulidae</taxon>
        <taxon>Lingula</taxon>
    </lineage>
</organism>
<evidence type="ECO:0000256" key="6">
    <source>
        <dbReference type="ARBA" id="ARBA00022840"/>
    </source>
</evidence>
<evidence type="ECO:0000256" key="2">
    <source>
        <dbReference type="ARBA" id="ARBA00008887"/>
    </source>
</evidence>
<dbReference type="GO" id="GO:0005930">
    <property type="term" value="C:axoneme"/>
    <property type="evidence" value="ECO:0007669"/>
    <property type="project" value="UniProtKB-SubCell"/>
</dbReference>
<feature type="domain" description="Dynein heavy chain linker" evidence="15">
    <location>
        <begin position="1376"/>
        <end position="1562"/>
    </location>
</feature>
<dbReference type="InterPro" id="IPR056759">
    <property type="entry name" value="DYH2-5-8_CC"/>
</dbReference>
<dbReference type="GeneID" id="106177844"/>
<sequence>MASATMDERLKWLETRINSSLRPKNEDVKNMFMNDENRLAFHEFINNEDVKRLFVFVRPPRQIIASLLPPQTMHNKSIFFLKAEGAKLTKDNISTEVSYLDCSSLPLEHLDMTIREVYLPLLCADQTHATASGVSADKLMDILHRLMNAVEVSQGHVDGKIVLPLPSIEVLAEAAANPTRRGAVLHVLESTVIGWIKQIKGVLKHDAIGDLNRQYGSQPGPLDEVDMWNKRLDKLKSINAQLDSPVAIDILLNLEEANSTYAHSFHGVRKEISKALIDTEENLMFLKTLTPWFEALHEAVDPKEMLKLFPPLIHTLMLVWQNSRYYHAEDKYHNMLRLISNEVVHRAMAMVGADVLREPLESYSKLKEALRVCAAYRGTYLDYKDKADEINTRNVAENAEKMIRRPTGEIWTTKLYGPHAYQPKYGLRRQETDVSTDAPGEEELFLNSPWPPRNAPCFDLLNSFMERCNDVLELVQTTRHFRLLADAAEIGGAGSHSLDALVREIHSNYARAMDDFFAHVGNVLSVDGTQAFEKAFFTFRTVVKDLERKIAGILRMSFQQCPTIGSQLRLLEVFEGISSRELVQANLKDKDQRLVRSFTEELIQVRTLFQLNERKAPLHKNFPPVVSKLLWVYGLKQRIQDPMDKMKRVSPHSLQGDAGWQLRDAFSEAMGDLQRFETKIVKDWQENIAAELTARLKQPLLVAEEYDEETEIRPQVVHVNLDPKLLLLLREIHYLSQEPFHLKLPAPARELLRNTNSKELRVIATRLETIVSNYNTVMKNITDFEKPLFERKLAKIDSLFEQGLYHYTWKTEESADFIEQATALVCMDVHQNLDIVQTNCHDIATITSSWSQGVVDVFGSRDPARSYHMHELISMQNKLIEDFESHVTPGGNRVHSLLESSFVAVEISQASPAWEDYVDYIDAIVLDGLKQSTLTSLRSMLNTIVQANLCEGDDIVIPILTIRLELIDNAVAYKPPLDQTTSDISVQETVEKWLNSFLERGKLVTMMGPKGTYQDYIEADVEVQQLVDEIIKVVKDNAEECKKLYELFQEYEFLWIQDVNQTFQDFLSGKMSPNPLRTSAKTEAARLRDVASARSSASRVSSAKSSIEEAGLMGTAEKTFLTPKQTRESDRKVPSIDEFDSEIDIYRRARDEISELQGHQDVGWLRVDLKPIKQVLTTYASKWMWTFTKYLSDQVTNMLEGLDQFLRRTEPEIESITGEERDTASFMKMMRLFNEVSAQQQEMDGKFAAMHRTVLLLKKYGQKLPESTQLLFNAAPGRWNNLKTKVSLAKQRLGPRIQEESERITKDLAAFGERVMMLNGELESSDVYQRDCSIGDAWTIIDNFVKRLTVLENEAQDLIELQDLLETSVVNFSVLPQCRHELNNLKHVWETVRIIDEQQSDWKRHRWQKMNTKFLREETGKQIEVVRALPEDIQPWDVFMGLHESITTIQACLPLIDDLSNPAMRTRHWKQLVRVTGGAIAIDNDTLKRMTLGELLGLGLQKHVDDVRAIVQRAVKDLSIEQSLKTYEEVWLSKLFELRAHVRNKTASAGQGQEKAEDNHSETASQAETGSQAQGPTTLASRGQQVRANSRISNPSTYGKNRRASVGSLPASLVNLGEDTGVLYLLTNTDPIFEELEVHQVALQTMQGSSAAGSFLDEVMKWQKRLQTIEAVLTTWLEVQEKWVELEEIYSGADIKTTLSNDASMFSITDRDFRLLMRATEKNPNVLQCSSRKNILSILERMNGSLEHCRRSLLNHLERRRQKFPRFYFLSMEDVLHIVCNGYDINQVNLYINKLFENVGSLMFEEVEDNEKYNFQIIGLQSLLGEKLPFKQPIHCEGQIESWLPSFLQAIKTALQYQMALATGVEKPPKVREIHSAGARRVTLPSRDKGSRGKEKPPSRSNSRQASRQDSKHGTRQHEEHHHHRDNHHGDQHHHEGAHSRILDHVAEVVHLLTQTQLTQQVEEALKGFDGGNKQALQVRWLLD</sequence>
<evidence type="ECO:0000256" key="9">
    <source>
        <dbReference type="ARBA" id="ARBA00023069"/>
    </source>
</evidence>
<keyword evidence="4" id="KW-0493">Microtubule</keyword>
<evidence type="ECO:0000256" key="13">
    <source>
        <dbReference type="SAM" id="MobiDB-lite"/>
    </source>
</evidence>
<keyword evidence="6" id="KW-0067">ATP-binding</keyword>
<keyword evidence="12" id="KW-0966">Cell projection</keyword>
<keyword evidence="17" id="KW-1185">Reference proteome</keyword>
<evidence type="ECO:0000256" key="8">
    <source>
        <dbReference type="ARBA" id="ARBA00023054"/>
    </source>
</evidence>
<dbReference type="GO" id="GO:0007018">
    <property type="term" value="P:microtubule-based movement"/>
    <property type="evidence" value="ECO:0007669"/>
    <property type="project" value="InterPro"/>
</dbReference>
<evidence type="ECO:0000259" key="15">
    <source>
        <dbReference type="Pfam" id="PF08393"/>
    </source>
</evidence>
<evidence type="ECO:0000256" key="10">
    <source>
        <dbReference type="ARBA" id="ARBA00023175"/>
    </source>
</evidence>
<dbReference type="Gene3D" id="1.20.140.100">
    <property type="entry name" value="Dynein heavy chain, N-terminal domain 2"/>
    <property type="match status" value="1"/>
</dbReference>
<dbReference type="GO" id="GO:0051959">
    <property type="term" value="F:dynein light intermediate chain binding"/>
    <property type="evidence" value="ECO:0007669"/>
    <property type="project" value="InterPro"/>
</dbReference>
<keyword evidence="8" id="KW-0175">Coiled coil</keyword>
<dbReference type="Gene3D" id="1.10.287.2620">
    <property type="match status" value="1"/>
</dbReference>
<evidence type="ECO:0000256" key="1">
    <source>
        <dbReference type="ARBA" id="ARBA00004430"/>
    </source>
</evidence>
<protein>
    <submittedName>
        <fullName evidence="18">Dynein beta chain, flagellar outer arm-like</fullName>
    </submittedName>
</protein>
<dbReference type="InParanoid" id="A0A2R2MLB0"/>
<dbReference type="RefSeq" id="XP_023931016.1">
    <property type="nucleotide sequence ID" value="XM_024075248.1"/>
</dbReference>
<proteinExistence type="inferred from homology"/>
<dbReference type="PANTHER" id="PTHR46961">
    <property type="entry name" value="DYNEIN HEAVY CHAIN 1, AXONEMAL-LIKE PROTEIN"/>
    <property type="match status" value="1"/>
</dbReference>
<dbReference type="GO" id="GO:0030286">
    <property type="term" value="C:dynein complex"/>
    <property type="evidence" value="ECO:0007669"/>
    <property type="project" value="UniProtKB-KW"/>
</dbReference>
<feature type="domain" description="Dynein axonemal heavy chain 2/5/8 coiled-coil" evidence="16">
    <location>
        <begin position="1187"/>
        <end position="1293"/>
    </location>
</feature>
<comment type="similarity">
    <text evidence="2">Belongs to the dynein heavy chain family.</text>
</comment>
<feature type="domain" description="Dynein heavy chain linker" evidence="15">
    <location>
        <begin position="1618"/>
        <end position="1860"/>
    </location>
</feature>
<dbReference type="InterPro" id="IPR042222">
    <property type="entry name" value="Dynein_2_N"/>
</dbReference>
<dbReference type="InterPro" id="IPR013594">
    <property type="entry name" value="Dynein_heavy_tail"/>
</dbReference>
<evidence type="ECO:0000259" key="16">
    <source>
        <dbReference type="Pfam" id="PF25007"/>
    </source>
</evidence>
<dbReference type="Gene3D" id="3.20.180.20">
    <property type="entry name" value="Dynein heavy chain, N-terminal domain 2"/>
    <property type="match status" value="1"/>
</dbReference>
<keyword evidence="3" id="KW-0963">Cytoplasm</keyword>
<accession>A0A2R2MLB0</accession>
<dbReference type="GO" id="GO:0005874">
    <property type="term" value="C:microtubule"/>
    <property type="evidence" value="ECO:0007669"/>
    <property type="project" value="UniProtKB-KW"/>
</dbReference>
<keyword evidence="11" id="KW-0206">Cytoskeleton</keyword>
<dbReference type="OrthoDB" id="10251809at2759"/>
<feature type="region of interest" description="Disordered" evidence="13">
    <location>
        <begin position="1866"/>
        <end position="1938"/>
    </location>
</feature>
<keyword evidence="10" id="KW-0505">Motor protein</keyword>
<keyword evidence="5" id="KW-0547">Nucleotide-binding</keyword>
<evidence type="ECO:0000313" key="18">
    <source>
        <dbReference type="RefSeq" id="XP_023931016.1"/>
    </source>
</evidence>
<dbReference type="InterPro" id="IPR013602">
    <property type="entry name" value="Dynein_heavy_linker"/>
</dbReference>
<evidence type="ECO:0000256" key="3">
    <source>
        <dbReference type="ARBA" id="ARBA00022490"/>
    </source>
</evidence>
<feature type="compositionally biased region" description="Polar residues" evidence="13">
    <location>
        <begin position="1562"/>
        <end position="1599"/>
    </location>
</feature>
<feature type="compositionally biased region" description="Basic and acidic residues" evidence="13">
    <location>
        <begin position="1928"/>
        <end position="1938"/>
    </location>
</feature>
<keyword evidence="7" id="KW-0243">Dynein</keyword>
<name>A0A2R2MLB0_LINAN</name>
<evidence type="ECO:0000256" key="11">
    <source>
        <dbReference type="ARBA" id="ARBA00023212"/>
    </source>
</evidence>
<dbReference type="Proteomes" id="UP000085678">
    <property type="component" value="Unplaced"/>
</dbReference>
<dbReference type="FunFam" id="1.10.287.2620:FF:000002">
    <property type="entry name" value="Dynein heavy chain 2, axonemal"/>
    <property type="match status" value="1"/>
</dbReference>
<feature type="compositionally biased region" description="Basic and acidic residues" evidence="13">
    <location>
        <begin position="1886"/>
        <end position="1898"/>
    </location>
</feature>
<dbReference type="InterPro" id="IPR042228">
    <property type="entry name" value="Dynein_linker_3"/>
</dbReference>
<dbReference type="STRING" id="7574.A0A2R2MLB0"/>
<dbReference type="InterPro" id="IPR026983">
    <property type="entry name" value="DHC"/>
</dbReference>
<dbReference type="Pfam" id="PF25007">
    <property type="entry name" value="DYH2-5-8_CC"/>
    <property type="match status" value="1"/>
</dbReference>
<dbReference type="Pfam" id="PF08385">
    <property type="entry name" value="DHC_N1"/>
    <property type="match status" value="2"/>
</dbReference>
<dbReference type="GO" id="GO:0045505">
    <property type="term" value="F:dynein intermediate chain binding"/>
    <property type="evidence" value="ECO:0007669"/>
    <property type="project" value="InterPro"/>
</dbReference>
<feature type="domain" description="Dynein heavy chain tail" evidence="14">
    <location>
        <begin position="448"/>
        <end position="817"/>
    </location>
</feature>
<evidence type="ECO:0000259" key="14">
    <source>
        <dbReference type="Pfam" id="PF08385"/>
    </source>
</evidence>
<evidence type="ECO:0000256" key="5">
    <source>
        <dbReference type="ARBA" id="ARBA00022741"/>
    </source>
</evidence>